<proteinExistence type="predicted"/>
<dbReference type="EMBL" id="BAABFA010000005">
    <property type="protein sequence ID" value="GAA4461893.1"/>
    <property type="molecule type" value="Genomic_DNA"/>
</dbReference>
<keyword evidence="2" id="KW-1185">Reference proteome</keyword>
<organism evidence="1 2">
    <name type="scientific">Nemorincola caseinilytica</name>
    <dbReference type="NCBI Taxonomy" id="2054315"/>
    <lineage>
        <taxon>Bacteria</taxon>
        <taxon>Pseudomonadati</taxon>
        <taxon>Bacteroidota</taxon>
        <taxon>Chitinophagia</taxon>
        <taxon>Chitinophagales</taxon>
        <taxon>Chitinophagaceae</taxon>
        <taxon>Nemorincola</taxon>
    </lineage>
</organism>
<sequence length="135" mass="14066">MVAVPVVCPEVNPIDVATDATAGSLLDQVPPDTEVLNKLEYPVHRVRSPDIMGIGCTVTIASAMQPLPEVYVIEVVPADMPETTPSTLIVPTAGVLLLHVPPAVALLNAVVAPIHMLNGPVISSGDSFTVTTLLK</sequence>
<protein>
    <submittedName>
        <fullName evidence="1">Uncharacterized protein</fullName>
    </submittedName>
</protein>
<comment type="caution">
    <text evidence="1">The sequence shown here is derived from an EMBL/GenBank/DDBJ whole genome shotgun (WGS) entry which is preliminary data.</text>
</comment>
<accession>A0ABP8N917</accession>
<evidence type="ECO:0000313" key="1">
    <source>
        <dbReference type="EMBL" id="GAA4461893.1"/>
    </source>
</evidence>
<dbReference type="RefSeq" id="WP_345078729.1">
    <property type="nucleotide sequence ID" value="NZ_BAABFA010000005.1"/>
</dbReference>
<name>A0ABP8N917_9BACT</name>
<gene>
    <name evidence="1" type="ORF">GCM10023093_07450</name>
</gene>
<dbReference type="Proteomes" id="UP001500067">
    <property type="component" value="Unassembled WGS sequence"/>
</dbReference>
<evidence type="ECO:0000313" key="2">
    <source>
        <dbReference type="Proteomes" id="UP001500067"/>
    </source>
</evidence>
<reference evidence="2" key="1">
    <citation type="journal article" date="2019" name="Int. J. Syst. Evol. Microbiol.">
        <title>The Global Catalogue of Microorganisms (GCM) 10K type strain sequencing project: providing services to taxonomists for standard genome sequencing and annotation.</title>
        <authorList>
            <consortium name="The Broad Institute Genomics Platform"/>
            <consortium name="The Broad Institute Genome Sequencing Center for Infectious Disease"/>
            <person name="Wu L."/>
            <person name="Ma J."/>
        </authorList>
    </citation>
    <scope>NUCLEOTIDE SEQUENCE [LARGE SCALE GENOMIC DNA]</scope>
    <source>
        <strain evidence="2">JCM 32105</strain>
    </source>
</reference>